<keyword evidence="2" id="KW-0456">Lyase</keyword>
<sequence>MSERSGCGSGVPCWAELSSGDVTLSVRFYREIFGWEAVFDPRPESGGRGRFTLGGKAVAGIGPSRGDGALSAWSVHPAAEPGALAWNGPVPQDTAACASFHPAVFGWEVRDGGASGARHTEWQAVGGHRTEWQAGGHRTEWQADGHRAEWQVDGHSVAGTAQAGPWPPPGAPSRRLACFAIADVEAAVARAEELGATVIVPRTPAPGGPAAVLADPQSAVFAVVGRDGRPV</sequence>
<accession>A0ABT9RDP7</accession>
<dbReference type="Pfam" id="PF18029">
    <property type="entry name" value="Glyoxalase_6"/>
    <property type="match status" value="1"/>
</dbReference>
<dbReference type="PANTHER" id="PTHR33993">
    <property type="entry name" value="GLYOXALASE-RELATED"/>
    <property type="match status" value="1"/>
</dbReference>
<keyword evidence="3" id="KW-1185">Reference proteome</keyword>
<reference evidence="2 3" key="1">
    <citation type="submission" date="2023-07" db="EMBL/GenBank/DDBJ databases">
        <title>Sequencing the genomes of 1000 actinobacteria strains.</title>
        <authorList>
            <person name="Klenk H.-P."/>
        </authorList>
    </citation>
    <scope>NUCLEOTIDE SEQUENCE [LARGE SCALE GENOMIC DNA]</scope>
    <source>
        <strain evidence="2 3">DSM 44109</strain>
    </source>
</reference>
<name>A0ABT9RDP7_9ACTN</name>
<dbReference type="SUPFAM" id="SSF54593">
    <property type="entry name" value="Glyoxalase/Bleomycin resistance protein/Dihydroxybiphenyl dioxygenase"/>
    <property type="match status" value="2"/>
</dbReference>
<dbReference type="GO" id="GO:0016829">
    <property type="term" value="F:lyase activity"/>
    <property type="evidence" value="ECO:0007669"/>
    <property type="project" value="UniProtKB-KW"/>
</dbReference>
<dbReference type="InterPro" id="IPR029068">
    <property type="entry name" value="Glyas_Bleomycin-R_OHBP_Dase"/>
</dbReference>
<dbReference type="PANTHER" id="PTHR33993:SF14">
    <property type="entry name" value="GB|AAF24581.1"/>
    <property type="match status" value="1"/>
</dbReference>
<dbReference type="Gene3D" id="3.10.180.10">
    <property type="entry name" value="2,3-Dihydroxybiphenyl 1,2-Dioxygenase, domain 1"/>
    <property type="match status" value="2"/>
</dbReference>
<dbReference type="InterPro" id="IPR041581">
    <property type="entry name" value="Glyoxalase_6"/>
</dbReference>
<organism evidence="2 3">
    <name type="scientific">Streptosporangium brasiliense</name>
    <dbReference type="NCBI Taxonomy" id="47480"/>
    <lineage>
        <taxon>Bacteria</taxon>
        <taxon>Bacillati</taxon>
        <taxon>Actinomycetota</taxon>
        <taxon>Actinomycetes</taxon>
        <taxon>Streptosporangiales</taxon>
        <taxon>Streptosporangiaceae</taxon>
        <taxon>Streptosporangium</taxon>
    </lineage>
</organism>
<dbReference type="RefSeq" id="WP_306868881.1">
    <property type="nucleotide sequence ID" value="NZ_JAUSRB010000002.1"/>
</dbReference>
<evidence type="ECO:0000259" key="1">
    <source>
        <dbReference type="Pfam" id="PF18029"/>
    </source>
</evidence>
<proteinExistence type="predicted"/>
<dbReference type="InterPro" id="IPR052164">
    <property type="entry name" value="Anthracycline_SecMetBiosynth"/>
</dbReference>
<comment type="caution">
    <text evidence="2">The sequence shown here is derived from an EMBL/GenBank/DDBJ whole genome shotgun (WGS) entry which is preliminary data.</text>
</comment>
<gene>
    <name evidence="2" type="ORF">J2S55_006641</name>
</gene>
<evidence type="ECO:0000313" key="3">
    <source>
        <dbReference type="Proteomes" id="UP001230426"/>
    </source>
</evidence>
<protein>
    <submittedName>
        <fullName evidence="2">Enzyme related to lactoylglutathione lyase</fullName>
    </submittedName>
</protein>
<evidence type="ECO:0000313" key="2">
    <source>
        <dbReference type="EMBL" id="MDP9867375.1"/>
    </source>
</evidence>
<feature type="domain" description="Glyoxalase-like" evidence="1">
    <location>
        <begin position="92"/>
        <end position="224"/>
    </location>
</feature>
<dbReference type="Proteomes" id="UP001230426">
    <property type="component" value="Unassembled WGS sequence"/>
</dbReference>
<dbReference type="EMBL" id="JAUSRB010000002">
    <property type="protein sequence ID" value="MDP9867375.1"/>
    <property type="molecule type" value="Genomic_DNA"/>
</dbReference>